<dbReference type="EMBL" id="NGAF01000014">
    <property type="protein sequence ID" value="OXR42290.1"/>
    <property type="molecule type" value="Genomic_DNA"/>
</dbReference>
<comment type="caution">
    <text evidence="2">The sequence shown here is derived from an EMBL/GenBank/DDBJ whole genome shotgun (WGS) entry which is preliminary data.</text>
</comment>
<evidence type="ECO:0000259" key="1">
    <source>
        <dbReference type="Pfam" id="PF07858"/>
    </source>
</evidence>
<feature type="domain" description="Limonene-1,2-epoxide hydrolase" evidence="1">
    <location>
        <begin position="32"/>
        <end position="157"/>
    </location>
</feature>
<reference evidence="2 3" key="1">
    <citation type="submission" date="2017-07" db="EMBL/GenBank/DDBJ databases">
        <title>First draft Genome Sequence of Nocardia cerradoensis isolated from human infection.</title>
        <authorList>
            <person name="Carrasco G."/>
        </authorList>
    </citation>
    <scope>NUCLEOTIDE SEQUENCE [LARGE SCALE GENOMIC DNA]</scope>
    <source>
        <strain evidence="2 3">CNM20130759</strain>
    </source>
</reference>
<dbReference type="SUPFAM" id="SSF54427">
    <property type="entry name" value="NTF2-like"/>
    <property type="match status" value="1"/>
</dbReference>
<name>A0A231H0A9_9NOCA</name>
<gene>
    <name evidence="2" type="primary">ephG</name>
    <name evidence="2" type="ORF">B7C42_05489</name>
</gene>
<proteinExistence type="predicted"/>
<dbReference type="InterPro" id="IPR013100">
    <property type="entry name" value="LEH"/>
</dbReference>
<dbReference type="InterPro" id="IPR032710">
    <property type="entry name" value="NTF2-like_dom_sf"/>
</dbReference>
<dbReference type="EC" id="3.3.2.10" evidence="2"/>
<evidence type="ECO:0000313" key="2">
    <source>
        <dbReference type="EMBL" id="OXR42290.1"/>
    </source>
</evidence>
<dbReference type="AlphaFoldDB" id="A0A231H0A9"/>
<keyword evidence="2" id="KW-0378">Hydrolase</keyword>
<organism evidence="2 3">
    <name type="scientific">Nocardia cerradoensis</name>
    <dbReference type="NCBI Taxonomy" id="85688"/>
    <lineage>
        <taxon>Bacteria</taxon>
        <taxon>Bacillati</taxon>
        <taxon>Actinomycetota</taxon>
        <taxon>Actinomycetes</taxon>
        <taxon>Mycobacteriales</taxon>
        <taxon>Nocardiaceae</taxon>
        <taxon>Nocardia</taxon>
    </lineage>
</organism>
<dbReference type="Proteomes" id="UP000215506">
    <property type="component" value="Unassembled WGS sequence"/>
</dbReference>
<sequence>MTSRNDRDHPPPGLPHAYSRTMAELPELQQNAVTTVREFFAAMEMSAVNEALDLLDPDIVWKNTSLPDIRGIHRVGAILRGLSRDAFGFRADMHHIAAETDGAPAVEGETVLTERTDYLRMGPLEIGFWVCGTFELVDGRITLWHDHFSWENFLRGTAAGIWNLVRRR</sequence>
<evidence type="ECO:0000313" key="3">
    <source>
        <dbReference type="Proteomes" id="UP000215506"/>
    </source>
</evidence>
<accession>A0A231H0A9</accession>
<dbReference type="Pfam" id="PF07858">
    <property type="entry name" value="LEH"/>
    <property type="match status" value="1"/>
</dbReference>
<keyword evidence="3" id="KW-1185">Reference proteome</keyword>
<protein>
    <submittedName>
        <fullName evidence="2">Epoxide hydrolase EphG</fullName>
        <ecNumber evidence="2">3.3.2.10</ecNumber>
    </submittedName>
</protein>
<dbReference type="Gene3D" id="3.10.450.50">
    <property type="match status" value="1"/>
</dbReference>
<dbReference type="GO" id="GO:0004301">
    <property type="term" value="F:epoxide hydrolase activity"/>
    <property type="evidence" value="ECO:0007669"/>
    <property type="project" value="UniProtKB-EC"/>
</dbReference>